<dbReference type="EMBL" id="VTEH01000001">
    <property type="protein sequence ID" value="TYR77277.1"/>
    <property type="molecule type" value="Genomic_DNA"/>
</dbReference>
<comment type="subcellular location">
    <subcellularLocation>
        <location evidence="1">Cell membrane</location>
        <topology evidence="1">Multi-pass membrane protein</topology>
    </subcellularLocation>
</comment>
<dbReference type="InterPro" id="IPR048454">
    <property type="entry name" value="YetF_N"/>
</dbReference>
<feature type="transmembrane region" description="Helical" evidence="7">
    <location>
        <begin position="12"/>
        <end position="29"/>
    </location>
</feature>
<dbReference type="PANTHER" id="PTHR34582:SF6">
    <property type="entry name" value="UPF0702 TRANSMEMBRANE PROTEIN YCAP"/>
    <property type="match status" value="1"/>
</dbReference>
<name>A0A5D4KJ05_9BACI</name>
<feature type="transmembrane region" description="Helical" evidence="7">
    <location>
        <begin position="64"/>
        <end position="86"/>
    </location>
</feature>
<comment type="caution">
    <text evidence="10">The sequence shown here is derived from an EMBL/GenBank/DDBJ whole genome shotgun (WGS) entry which is preliminary data.</text>
</comment>
<evidence type="ECO:0000256" key="5">
    <source>
        <dbReference type="ARBA" id="ARBA00022989"/>
    </source>
</evidence>
<keyword evidence="3" id="KW-1003">Cell membrane</keyword>
<dbReference type="Pfam" id="PF04239">
    <property type="entry name" value="DUF421"/>
    <property type="match status" value="1"/>
</dbReference>
<dbReference type="AlphaFoldDB" id="A0A5D4KJ05"/>
<evidence type="ECO:0000259" key="9">
    <source>
        <dbReference type="Pfam" id="PF20730"/>
    </source>
</evidence>
<proteinExistence type="inferred from homology"/>
<dbReference type="PANTHER" id="PTHR34582">
    <property type="entry name" value="UPF0702 TRANSMEMBRANE PROTEIN YCAP"/>
    <property type="match status" value="1"/>
</dbReference>
<gene>
    <name evidence="10" type="ORF">FZC79_00175</name>
</gene>
<protein>
    <submittedName>
        <fullName evidence="10">DUF421 domain-containing protein</fullName>
    </submittedName>
</protein>
<comment type="similarity">
    <text evidence="2">Belongs to the UPF0702 family.</text>
</comment>
<dbReference type="InterPro" id="IPR023090">
    <property type="entry name" value="UPF0702_alpha/beta_dom_sf"/>
</dbReference>
<feature type="domain" description="YetF C-terminal" evidence="8">
    <location>
        <begin position="87"/>
        <end position="160"/>
    </location>
</feature>
<keyword evidence="5 7" id="KW-1133">Transmembrane helix</keyword>
<evidence type="ECO:0000256" key="2">
    <source>
        <dbReference type="ARBA" id="ARBA00006448"/>
    </source>
</evidence>
<dbReference type="Proteomes" id="UP000323317">
    <property type="component" value="Unassembled WGS sequence"/>
</dbReference>
<accession>A0A5D4KJ05</accession>
<organism evidence="10 11">
    <name type="scientific">Rossellomorea vietnamensis</name>
    <dbReference type="NCBI Taxonomy" id="218284"/>
    <lineage>
        <taxon>Bacteria</taxon>
        <taxon>Bacillati</taxon>
        <taxon>Bacillota</taxon>
        <taxon>Bacilli</taxon>
        <taxon>Bacillales</taxon>
        <taxon>Bacillaceae</taxon>
        <taxon>Rossellomorea</taxon>
    </lineage>
</organism>
<evidence type="ECO:0000256" key="7">
    <source>
        <dbReference type="SAM" id="Phobius"/>
    </source>
</evidence>
<keyword evidence="4 7" id="KW-0812">Transmembrane</keyword>
<evidence type="ECO:0000313" key="10">
    <source>
        <dbReference type="EMBL" id="TYR77277.1"/>
    </source>
</evidence>
<dbReference type="GO" id="GO:0005886">
    <property type="term" value="C:plasma membrane"/>
    <property type="evidence" value="ECO:0007669"/>
    <property type="project" value="UniProtKB-SubCell"/>
</dbReference>
<feature type="domain" description="YetF-like N-terminal transmembrane" evidence="9">
    <location>
        <begin position="16"/>
        <end position="82"/>
    </location>
</feature>
<evidence type="ECO:0000313" key="11">
    <source>
        <dbReference type="Proteomes" id="UP000323317"/>
    </source>
</evidence>
<evidence type="ECO:0000256" key="1">
    <source>
        <dbReference type="ARBA" id="ARBA00004651"/>
    </source>
</evidence>
<evidence type="ECO:0000259" key="8">
    <source>
        <dbReference type="Pfam" id="PF04239"/>
    </source>
</evidence>
<reference evidence="10 11" key="1">
    <citation type="submission" date="2019-08" db="EMBL/GenBank/DDBJ databases">
        <title>Bacillus genomes from the desert of Cuatro Cienegas, Coahuila.</title>
        <authorList>
            <person name="Olmedo-Alvarez G."/>
        </authorList>
    </citation>
    <scope>NUCLEOTIDE SEQUENCE [LARGE SCALE GENOMIC DNA]</scope>
    <source>
        <strain evidence="10 11">CH40_1T</strain>
    </source>
</reference>
<dbReference type="Pfam" id="PF20730">
    <property type="entry name" value="YetF_N"/>
    <property type="match status" value="1"/>
</dbReference>
<evidence type="ECO:0000256" key="6">
    <source>
        <dbReference type="ARBA" id="ARBA00023136"/>
    </source>
</evidence>
<dbReference type="Gene3D" id="3.30.240.20">
    <property type="entry name" value="bsu07140 like domains"/>
    <property type="match status" value="1"/>
</dbReference>
<keyword evidence="6 7" id="KW-0472">Membrane</keyword>
<dbReference type="RefSeq" id="WP_148944901.1">
    <property type="nucleotide sequence ID" value="NZ_JBNIKK010000011.1"/>
</dbReference>
<evidence type="ECO:0000256" key="3">
    <source>
        <dbReference type="ARBA" id="ARBA00022475"/>
    </source>
</evidence>
<sequence>MFFSGFDIIERTIIIAIFSYISLVILLRISGKRTLSKLNAFDLVITVAMGSTLSSILLDKNITWAQGTTAFFMLIALQYVIAKLAVHIDWFNKIIKSDPQVLYQDGVFREGPMKKERVPKKAIFQAARSQGIGSMKRIDTVVLESDGSISIIKKSDKDDKDTLVEVKGYK</sequence>
<evidence type="ECO:0000256" key="4">
    <source>
        <dbReference type="ARBA" id="ARBA00022692"/>
    </source>
</evidence>
<dbReference type="InterPro" id="IPR007353">
    <property type="entry name" value="DUF421"/>
</dbReference>